<dbReference type="SUPFAM" id="SSF52518">
    <property type="entry name" value="Thiamin diphosphate-binding fold (THDP-binding)"/>
    <property type="match status" value="2"/>
</dbReference>
<dbReference type="InterPro" id="IPR012001">
    <property type="entry name" value="Thiamin_PyroP_enz_TPP-bd_dom"/>
</dbReference>
<keyword evidence="10 11" id="KW-0100">Branched-chain amino acid biosynthesis</keyword>
<dbReference type="InterPro" id="IPR029035">
    <property type="entry name" value="DHS-like_NAD/FAD-binding_dom"/>
</dbReference>
<accession>A0A0M6YKY5</accession>
<evidence type="ECO:0000256" key="5">
    <source>
        <dbReference type="ARBA" id="ARBA00022605"/>
    </source>
</evidence>
<evidence type="ECO:0000259" key="13">
    <source>
        <dbReference type="Pfam" id="PF02775"/>
    </source>
</evidence>
<dbReference type="InterPro" id="IPR012000">
    <property type="entry name" value="Thiamin_PyroP_enz_cen_dom"/>
</dbReference>
<evidence type="ECO:0000256" key="2">
    <source>
        <dbReference type="ARBA" id="ARBA00005025"/>
    </source>
</evidence>
<dbReference type="InterPro" id="IPR011766">
    <property type="entry name" value="TPP_enzyme_TPP-bd"/>
</dbReference>
<dbReference type="RefSeq" id="WP_055086773.1">
    <property type="nucleotide sequence ID" value="NZ_CXSU01000012.1"/>
</dbReference>
<dbReference type="GO" id="GO:0003984">
    <property type="term" value="F:acetolactate synthase activity"/>
    <property type="evidence" value="ECO:0007669"/>
    <property type="project" value="UniProtKB-EC"/>
</dbReference>
<dbReference type="NCBIfam" id="TIGR00118">
    <property type="entry name" value="acolac_lg"/>
    <property type="match status" value="1"/>
</dbReference>
<dbReference type="InterPro" id="IPR039368">
    <property type="entry name" value="AHAS_TPP"/>
</dbReference>
<dbReference type="PANTHER" id="PTHR18968:SF13">
    <property type="entry name" value="ACETOLACTATE SYNTHASE CATALYTIC SUBUNIT, MITOCHONDRIAL"/>
    <property type="match status" value="1"/>
</dbReference>
<dbReference type="EMBL" id="CXSU01000012">
    <property type="protein sequence ID" value="CTQ51018.1"/>
    <property type="molecule type" value="Genomic_DNA"/>
</dbReference>
<evidence type="ECO:0000256" key="7">
    <source>
        <dbReference type="ARBA" id="ARBA00022723"/>
    </source>
</evidence>
<dbReference type="AlphaFoldDB" id="A0A0M6YKY5"/>
<keyword evidence="5 11" id="KW-0028">Amino-acid biosynthesis</keyword>
<sequence>MSKQMTGAQMVVKALRDQGVDTIFGYPGGAVLPIYDEIFQQQDIKHILVRHEQAAVHAAEGYARSTGKPGVALVTSGPGATNAVTGLTDALMDSIPIVVLSGQVPTFMIGSDAFQEADTVGITRPCTKHNWLVKETDTLPKALHEAFHVATSGRPGPVLVDIPKDIQFANGNYTGPKQVETSHYQPKLKGDADAIEQLVDLMERAERPVFYTGGGVINSGPAASQLLRELVDGTGFPITSTLMGLGCYPASGSKWLGMLGMHGTYEANMTMHGCDLMINVGARFDDRITGVLSEFSPKSTKVHIDIDPSSINKVVKADVPILGDVGHILEDALRLWKARGRKTNAGAIQKWWGQIEEWRKVDCLKFKQEGKIIKPQYAISRLEALTKDHDRYICTEVGQHQMWAAQYLGFEDPNRWMTSGGLGTMGYGFPASIGTQVAHPDALVINVAGEASWLMNMQEMGTAAQYRLPVKQFIINNERLGMVRQWQELLHGERYSQSWSEALPDFVKLAEAFGAKGIRCDDPDDLDEAIKEMLAHDGPVVFDCLVEKHENCFPMIPSGKAHNDMLLGDADTQGVIDAKGSVLV</sequence>
<feature type="domain" description="Thiamine pyrophosphate enzyme N-terminal TPP-binding" evidence="14">
    <location>
        <begin position="5"/>
        <end position="120"/>
    </location>
</feature>
<evidence type="ECO:0000256" key="6">
    <source>
        <dbReference type="ARBA" id="ARBA00022679"/>
    </source>
</evidence>
<protein>
    <recommendedName>
        <fullName evidence="4 11">Acetolactate synthase</fullName>
        <ecNumber evidence="4 11">2.2.1.6</ecNumber>
    </recommendedName>
</protein>
<comment type="similarity">
    <text evidence="3 11">Belongs to the TPP enzyme family.</text>
</comment>
<evidence type="ECO:0000313" key="15">
    <source>
        <dbReference type="EMBL" id="CTQ51018.1"/>
    </source>
</evidence>
<evidence type="ECO:0000256" key="9">
    <source>
        <dbReference type="ARBA" id="ARBA00023052"/>
    </source>
</evidence>
<feature type="domain" description="Thiamine pyrophosphate enzyme TPP-binding" evidence="13">
    <location>
        <begin position="397"/>
        <end position="544"/>
    </location>
</feature>
<comment type="cofactor">
    <cofactor evidence="11">
        <name>thiamine diphosphate</name>
        <dbReference type="ChEBI" id="CHEBI:58937"/>
    </cofactor>
    <text evidence="11">Binds 1 thiamine pyrophosphate per subunit.</text>
</comment>
<dbReference type="Pfam" id="PF00205">
    <property type="entry name" value="TPP_enzyme_M"/>
    <property type="match status" value="1"/>
</dbReference>
<dbReference type="UniPathway" id="UPA00047">
    <property type="reaction ID" value="UER00055"/>
</dbReference>
<comment type="pathway">
    <text evidence="2 11">Amino-acid biosynthesis; L-valine biosynthesis; L-valine from pyruvate: step 1/4.</text>
</comment>
<evidence type="ECO:0000313" key="16">
    <source>
        <dbReference type="Proteomes" id="UP000049222"/>
    </source>
</evidence>
<evidence type="ECO:0000256" key="11">
    <source>
        <dbReference type="RuleBase" id="RU003591"/>
    </source>
</evidence>
<dbReference type="OrthoDB" id="4494979at2"/>
<evidence type="ECO:0000259" key="12">
    <source>
        <dbReference type="Pfam" id="PF00205"/>
    </source>
</evidence>
<dbReference type="NCBIfam" id="NF006581">
    <property type="entry name" value="PRK09107.1"/>
    <property type="match status" value="1"/>
</dbReference>
<comment type="cofactor">
    <cofactor evidence="11">
        <name>Mg(2+)</name>
        <dbReference type="ChEBI" id="CHEBI:18420"/>
    </cofactor>
    <text evidence="11">Binds 1 Mg(2+) ion per subunit.</text>
</comment>
<dbReference type="GO" id="GO:0005948">
    <property type="term" value="C:acetolactate synthase complex"/>
    <property type="evidence" value="ECO:0007669"/>
    <property type="project" value="TreeGrafter"/>
</dbReference>
<dbReference type="PANTHER" id="PTHR18968">
    <property type="entry name" value="THIAMINE PYROPHOSPHATE ENZYMES"/>
    <property type="match status" value="1"/>
</dbReference>
<feature type="domain" description="Thiamine pyrophosphate enzyme central" evidence="12">
    <location>
        <begin position="195"/>
        <end position="330"/>
    </location>
</feature>
<dbReference type="InterPro" id="IPR045229">
    <property type="entry name" value="TPP_enz"/>
</dbReference>
<comment type="catalytic activity">
    <reaction evidence="11">
        <text>2 pyruvate + H(+) = (2S)-2-acetolactate + CO2</text>
        <dbReference type="Rhea" id="RHEA:25249"/>
        <dbReference type="ChEBI" id="CHEBI:15361"/>
        <dbReference type="ChEBI" id="CHEBI:15378"/>
        <dbReference type="ChEBI" id="CHEBI:16526"/>
        <dbReference type="ChEBI" id="CHEBI:58476"/>
        <dbReference type="EC" id="2.2.1.6"/>
    </reaction>
</comment>
<dbReference type="STRING" id="420998.JDO7802_03052"/>
<dbReference type="GO" id="GO:0009097">
    <property type="term" value="P:isoleucine biosynthetic process"/>
    <property type="evidence" value="ECO:0007669"/>
    <property type="project" value="UniProtKB-UniPathway"/>
</dbReference>
<comment type="pathway">
    <text evidence="1 11">Amino-acid biosynthesis; L-isoleucine biosynthesis; L-isoleucine from 2-oxobutanoate: step 1/4.</text>
</comment>
<keyword evidence="8 11" id="KW-0460">Magnesium</keyword>
<name>A0A0M6YKY5_9RHOB</name>
<dbReference type="Pfam" id="PF02775">
    <property type="entry name" value="TPP_enzyme_C"/>
    <property type="match status" value="1"/>
</dbReference>
<dbReference type="FunFam" id="3.40.50.1220:FF:000008">
    <property type="entry name" value="Acetolactate synthase"/>
    <property type="match status" value="1"/>
</dbReference>
<dbReference type="InterPro" id="IPR012846">
    <property type="entry name" value="Acetolactate_synth_lsu"/>
</dbReference>
<proteinExistence type="inferred from homology"/>
<reference evidence="15 16" key="1">
    <citation type="submission" date="2015-07" db="EMBL/GenBank/DDBJ databases">
        <authorList>
            <person name="Noorani M."/>
        </authorList>
    </citation>
    <scope>NUCLEOTIDE SEQUENCE [LARGE SCALE GENOMIC DNA]</scope>
    <source>
        <strain evidence="15 16">CECT 7802</strain>
    </source>
</reference>
<evidence type="ECO:0000256" key="1">
    <source>
        <dbReference type="ARBA" id="ARBA00004974"/>
    </source>
</evidence>
<dbReference type="CDD" id="cd07035">
    <property type="entry name" value="TPP_PYR_POX_like"/>
    <property type="match status" value="1"/>
</dbReference>
<dbReference type="UniPathway" id="UPA00049">
    <property type="reaction ID" value="UER00059"/>
</dbReference>
<dbReference type="SUPFAM" id="SSF52467">
    <property type="entry name" value="DHS-like NAD/FAD-binding domain"/>
    <property type="match status" value="1"/>
</dbReference>
<keyword evidence="9 11" id="KW-0786">Thiamine pyrophosphate</keyword>
<dbReference type="Proteomes" id="UP000049222">
    <property type="component" value="Unassembled WGS sequence"/>
</dbReference>
<dbReference type="GO" id="GO:0030976">
    <property type="term" value="F:thiamine pyrophosphate binding"/>
    <property type="evidence" value="ECO:0007669"/>
    <property type="project" value="UniProtKB-UniRule"/>
</dbReference>
<dbReference type="GO" id="GO:0050660">
    <property type="term" value="F:flavin adenine dinucleotide binding"/>
    <property type="evidence" value="ECO:0007669"/>
    <property type="project" value="InterPro"/>
</dbReference>
<evidence type="ECO:0000259" key="14">
    <source>
        <dbReference type="Pfam" id="PF02776"/>
    </source>
</evidence>
<evidence type="ECO:0000256" key="4">
    <source>
        <dbReference type="ARBA" id="ARBA00013145"/>
    </source>
</evidence>
<evidence type="ECO:0000256" key="8">
    <source>
        <dbReference type="ARBA" id="ARBA00022842"/>
    </source>
</evidence>
<dbReference type="Gene3D" id="3.40.50.970">
    <property type="match status" value="2"/>
</dbReference>
<organism evidence="15 16">
    <name type="scientific">Jannaschia donghaensis</name>
    <dbReference type="NCBI Taxonomy" id="420998"/>
    <lineage>
        <taxon>Bacteria</taxon>
        <taxon>Pseudomonadati</taxon>
        <taxon>Pseudomonadota</taxon>
        <taxon>Alphaproteobacteria</taxon>
        <taxon>Rhodobacterales</taxon>
        <taxon>Roseobacteraceae</taxon>
        <taxon>Jannaschia</taxon>
    </lineage>
</organism>
<dbReference type="FunFam" id="3.40.50.970:FF:000007">
    <property type="entry name" value="Acetolactate synthase"/>
    <property type="match status" value="1"/>
</dbReference>
<dbReference type="Gene3D" id="3.40.50.1220">
    <property type="entry name" value="TPP-binding domain"/>
    <property type="match status" value="1"/>
</dbReference>
<keyword evidence="7 11" id="KW-0479">Metal-binding</keyword>
<dbReference type="InterPro" id="IPR029061">
    <property type="entry name" value="THDP-binding"/>
</dbReference>
<keyword evidence="16" id="KW-1185">Reference proteome</keyword>
<dbReference type="CDD" id="cd02015">
    <property type="entry name" value="TPP_AHAS"/>
    <property type="match status" value="1"/>
</dbReference>
<evidence type="ECO:0000256" key="10">
    <source>
        <dbReference type="ARBA" id="ARBA00023304"/>
    </source>
</evidence>
<evidence type="ECO:0000256" key="3">
    <source>
        <dbReference type="ARBA" id="ARBA00007812"/>
    </source>
</evidence>
<gene>
    <name evidence="15" type="primary">ilvI</name>
    <name evidence="15" type="ORF">JDO7802_03052</name>
</gene>
<dbReference type="Pfam" id="PF02776">
    <property type="entry name" value="TPP_enzyme_N"/>
    <property type="match status" value="1"/>
</dbReference>
<keyword evidence="6 11" id="KW-0808">Transferase</keyword>
<dbReference type="EC" id="2.2.1.6" evidence="4 11"/>
<dbReference type="GO" id="GO:0009099">
    <property type="term" value="P:L-valine biosynthetic process"/>
    <property type="evidence" value="ECO:0007669"/>
    <property type="project" value="UniProtKB-UniPathway"/>
</dbReference>
<dbReference type="GO" id="GO:0000287">
    <property type="term" value="F:magnesium ion binding"/>
    <property type="evidence" value="ECO:0007669"/>
    <property type="project" value="UniProtKB-UniRule"/>
</dbReference>